<proteinExistence type="predicted"/>
<gene>
    <name evidence="1" type="ORF">BJBARM5_0791</name>
</gene>
<evidence type="ECO:0008006" key="3">
    <source>
        <dbReference type="Google" id="ProtNLM"/>
    </source>
</evidence>
<sequence>MTFQEDEQKIHQVSEDLDKIKGRSWSKFKGNVVNRLIIKLLTPHFTGYKIPEPNSFIEGYPLEFDLMILKQNAEPINDYSNCYKKEDVKLVIEVKKHGFYFKKTEAKEKMRKYFAKQEAIGVPFLYITLKESKRLKADAEAVLDNRCFTLGISPKPWLNDEWEKFVMAIKSNLH</sequence>
<name>D6GWA9_PARA5</name>
<organism evidence="1 2">
    <name type="scientific">Candidatus Parvarchaeum acidophilus ARMAN-5</name>
    <dbReference type="NCBI Taxonomy" id="662762"/>
    <lineage>
        <taxon>Archaea</taxon>
        <taxon>Candidatus Parvarchaeota</taxon>
        <taxon>Candidatus Parvarchaeum</taxon>
    </lineage>
</organism>
<reference evidence="1 2" key="1">
    <citation type="journal article" date="2010" name="Proc. Natl. Acad. Sci. U.S.A.">
        <title>Enigmatic, ultrasmall, uncultivated Archaea.</title>
        <authorList>
            <person name="Baker B.J."/>
            <person name="Comolli L.R."/>
            <person name="Dick G.J."/>
            <person name="Hauser L.J."/>
            <person name="Hyatt D."/>
            <person name="Dill B.D."/>
            <person name="Land M.L."/>
            <person name="Verberkmoes N.C."/>
            <person name="Hettich R.L."/>
            <person name="Banfield J.F."/>
        </authorList>
    </citation>
    <scope>NUCLEOTIDE SEQUENCE [LARGE SCALE GENOMIC DNA]</scope>
</reference>
<dbReference type="AlphaFoldDB" id="D6GWA9"/>
<evidence type="ECO:0000313" key="1">
    <source>
        <dbReference type="EMBL" id="EFD92502.1"/>
    </source>
</evidence>
<protein>
    <recommendedName>
        <fullName evidence="3">Type I restriction enzyme R protein N-terminal domain-containing protein</fullName>
    </recommendedName>
</protein>
<dbReference type="Proteomes" id="UP000009376">
    <property type="component" value="Unassembled WGS sequence"/>
</dbReference>
<dbReference type="EMBL" id="GG745585">
    <property type="protein sequence ID" value="EFD92502.1"/>
    <property type="molecule type" value="Genomic_DNA"/>
</dbReference>
<evidence type="ECO:0000313" key="2">
    <source>
        <dbReference type="Proteomes" id="UP000009376"/>
    </source>
</evidence>
<accession>D6GWA9</accession>